<proteinExistence type="predicted"/>
<evidence type="ECO:0000313" key="2">
    <source>
        <dbReference type="Proteomes" id="UP001295444"/>
    </source>
</evidence>
<organism evidence="1 2">
    <name type="scientific">Pelobates cultripes</name>
    <name type="common">Western spadefoot toad</name>
    <dbReference type="NCBI Taxonomy" id="61616"/>
    <lineage>
        <taxon>Eukaryota</taxon>
        <taxon>Metazoa</taxon>
        <taxon>Chordata</taxon>
        <taxon>Craniata</taxon>
        <taxon>Vertebrata</taxon>
        <taxon>Euteleostomi</taxon>
        <taxon>Amphibia</taxon>
        <taxon>Batrachia</taxon>
        <taxon>Anura</taxon>
        <taxon>Pelobatoidea</taxon>
        <taxon>Pelobatidae</taxon>
        <taxon>Pelobates</taxon>
    </lineage>
</organism>
<dbReference type="InterPro" id="IPR016187">
    <property type="entry name" value="CTDL_fold"/>
</dbReference>
<accession>A0AAD1T5J0</accession>
<gene>
    <name evidence="1" type="ORF">PECUL_23A020788</name>
</gene>
<evidence type="ECO:0000313" key="1">
    <source>
        <dbReference type="EMBL" id="CAH2317054.1"/>
    </source>
</evidence>
<sequence>MADGGLKDCVKINTEAQFLNDANCNEKRSFICKCSEDTEWFEETADRGLPGDLSTLLPSETDLSSAKATCLRQKTWCFTILRNGTQFYLVTSSAALQSSSGVTAYKANSEKQLSFITTDSY</sequence>
<reference evidence="1" key="1">
    <citation type="submission" date="2022-03" db="EMBL/GenBank/DDBJ databases">
        <authorList>
            <person name="Alioto T."/>
            <person name="Alioto T."/>
            <person name="Gomez Garrido J."/>
        </authorList>
    </citation>
    <scope>NUCLEOTIDE SEQUENCE</scope>
</reference>
<dbReference type="SUPFAM" id="SSF56436">
    <property type="entry name" value="C-type lectin-like"/>
    <property type="match status" value="1"/>
</dbReference>
<dbReference type="PROSITE" id="PS00615">
    <property type="entry name" value="C_TYPE_LECTIN_1"/>
    <property type="match status" value="1"/>
</dbReference>
<dbReference type="AlphaFoldDB" id="A0AAD1T5J0"/>
<dbReference type="Proteomes" id="UP001295444">
    <property type="component" value="Chromosome 09"/>
</dbReference>
<keyword evidence="2" id="KW-1185">Reference proteome</keyword>
<name>A0AAD1T5J0_PELCU</name>
<dbReference type="InterPro" id="IPR018378">
    <property type="entry name" value="C-type_lectin_CS"/>
</dbReference>
<dbReference type="EMBL" id="OW240920">
    <property type="protein sequence ID" value="CAH2317054.1"/>
    <property type="molecule type" value="Genomic_DNA"/>
</dbReference>
<protein>
    <recommendedName>
        <fullName evidence="3">C-type lectin domain-containing protein</fullName>
    </recommendedName>
</protein>
<evidence type="ECO:0008006" key="3">
    <source>
        <dbReference type="Google" id="ProtNLM"/>
    </source>
</evidence>